<evidence type="ECO:0000313" key="3">
    <source>
        <dbReference type="Proteomes" id="UP000824998"/>
    </source>
</evidence>
<proteinExistence type="predicted"/>
<evidence type="ECO:0000313" key="2">
    <source>
        <dbReference type="EMBL" id="KAG9234262.1"/>
    </source>
</evidence>
<reference evidence="2" key="1">
    <citation type="journal article" date="2021" name="IMA Fungus">
        <title>Genomic characterization of three marine fungi, including Emericellopsis atlantica sp. nov. with signatures of a generalist lifestyle and marine biomass degradation.</title>
        <authorList>
            <person name="Hagestad O.C."/>
            <person name="Hou L."/>
            <person name="Andersen J.H."/>
            <person name="Hansen E.H."/>
            <person name="Altermark B."/>
            <person name="Li C."/>
            <person name="Kuhnert E."/>
            <person name="Cox R.J."/>
            <person name="Crous P.W."/>
            <person name="Spatafora J.W."/>
            <person name="Lail K."/>
            <person name="Amirebrahimi M."/>
            <person name="Lipzen A."/>
            <person name="Pangilinan J."/>
            <person name="Andreopoulos W."/>
            <person name="Hayes R.D."/>
            <person name="Ng V."/>
            <person name="Grigoriev I.V."/>
            <person name="Jackson S.A."/>
            <person name="Sutton T.D.S."/>
            <person name="Dobson A.D.W."/>
            <person name="Rama T."/>
        </authorList>
    </citation>
    <scope>NUCLEOTIDE SEQUENCE</scope>
    <source>
        <strain evidence="2">TRa018bII</strain>
    </source>
</reference>
<evidence type="ECO:0000256" key="1">
    <source>
        <dbReference type="SAM" id="MobiDB-lite"/>
    </source>
</evidence>
<feature type="compositionally biased region" description="Polar residues" evidence="1">
    <location>
        <begin position="12"/>
        <end position="33"/>
    </location>
</feature>
<feature type="compositionally biased region" description="Low complexity" evidence="1">
    <location>
        <begin position="92"/>
        <end position="102"/>
    </location>
</feature>
<keyword evidence="3" id="KW-1185">Reference proteome</keyword>
<dbReference type="Proteomes" id="UP000824998">
    <property type="component" value="Unassembled WGS sequence"/>
</dbReference>
<feature type="compositionally biased region" description="Polar residues" evidence="1">
    <location>
        <begin position="152"/>
        <end position="162"/>
    </location>
</feature>
<dbReference type="AlphaFoldDB" id="A0A9P7YIS1"/>
<protein>
    <submittedName>
        <fullName evidence="2">Uncharacterized protein</fullName>
    </submittedName>
</protein>
<organism evidence="2 3">
    <name type="scientific">Amylocarpus encephaloides</name>
    <dbReference type="NCBI Taxonomy" id="45428"/>
    <lineage>
        <taxon>Eukaryota</taxon>
        <taxon>Fungi</taxon>
        <taxon>Dikarya</taxon>
        <taxon>Ascomycota</taxon>
        <taxon>Pezizomycotina</taxon>
        <taxon>Leotiomycetes</taxon>
        <taxon>Helotiales</taxon>
        <taxon>Helotiales incertae sedis</taxon>
        <taxon>Amylocarpus</taxon>
    </lineage>
</organism>
<dbReference type="EMBL" id="MU251469">
    <property type="protein sequence ID" value="KAG9234262.1"/>
    <property type="molecule type" value="Genomic_DNA"/>
</dbReference>
<gene>
    <name evidence="2" type="ORF">BJ875DRAFT_19441</name>
</gene>
<comment type="caution">
    <text evidence="2">The sequence shown here is derived from an EMBL/GenBank/DDBJ whole genome shotgun (WGS) entry which is preliminary data.</text>
</comment>
<sequence length="211" mass="22772">MAREIISRMQAILSSSPTHQPSHGSNSKASYSHCSSIDLCPFPSSQLHLRSNPPFRTSHHNPFASPVPPSTCFPQLSSSQPPPSSSPPPKQPTASSACTPSRDSPPPPSNPCTSRSSMARKAPTQSAAGPSRRPPFPRKVRFHAPDDRFSPGNGTQRTSSPSPLIKQLLRHSLLAMDSRSLMGAPHLLPRGRIILLRLSWRLGPCSAQKSL</sequence>
<feature type="region of interest" description="Disordered" evidence="1">
    <location>
        <begin position="1"/>
        <end position="33"/>
    </location>
</feature>
<feature type="compositionally biased region" description="Pro residues" evidence="1">
    <location>
        <begin position="80"/>
        <end position="91"/>
    </location>
</feature>
<accession>A0A9P7YIS1</accession>
<name>A0A9P7YIS1_9HELO</name>
<feature type="region of interest" description="Disordered" evidence="1">
    <location>
        <begin position="51"/>
        <end position="163"/>
    </location>
</feature>